<sequence length="175" mass="18530">MDPRILLCQRAEEIVCVIFISTPPIRHQGPQSQHIEECSPLSKMMPWMLANWGLADGGGAIDDEPHGAEEDKFQRDTRGYLVAGSDVGAASRAFDVPIRARLDVGASSCVPESSGEARVHLTGVSDAVWDEVRVAGGVGSLAGDSVEVVKGCFDWIRGCLGLIGVTFGCDSSCIG</sequence>
<keyword evidence="2" id="KW-1185">Reference proteome</keyword>
<dbReference type="Proteomes" id="UP000325081">
    <property type="component" value="Unassembled WGS sequence"/>
</dbReference>
<evidence type="ECO:0000313" key="2">
    <source>
        <dbReference type="Proteomes" id="UP000325081"/>
    </source>
</evidence>
<proteinExistence type="predicted"/>
<organism evidence="1 2">
    <name type="scientific">Striga asiatica</name>
    <name type="common">Asiatic witchweed</name>
    <name type="synonym">Buchnera asiatica</name>
    <dbReference type="NCBI Taxonomy" id="4170"/>
    <lineage>
        <taxon>Eukaryota</taxon>
        <taxon>Viridiplantae</taxon>
        <taxon>Streptophyta</taxon>
        <taxon>Embryophyta</taxon>
        <taxon>Tracheophyta</taxon>
        <taxon>Spermatophyta</taxon>
        <taxon>Magnoliopsida</taxon>
        <taxon>eudicotyledons</taxon>
        <taxon>Gunneridae</taxon>
        <taxon>Pentapetalae</taxon>
        <taxon>asterids</taxon>
        <taxon>lamiids</taxon>
        <taxon>Lamiales</taxon>
        <taxon>Orobanchaceae</taxon>
        <taxon>Buchnereae</taxon>
        <taxon>Striga</taxon>
    </lineage>
</organism>
<accession>A0A5A7PR99</accession>
<gene>
    <name evidence="1" type="ORF">STAS_11039</name>
</gene>
<comment type="caution">
    <text evidence="1">The sequence shown here is derived from an EMBL/GenBank/DDBJ whole genome shotgun (WGS) entry which is preliminary data.</text>
</comment>
<dbReference type="AlphaFoldDB" id="A0A5A7PR99"/>
<name>A0A5A7PR99_STRAF</name>
<reference evidence="2" key="1">
    <citation type="journal article" date="2019" name="Curr. Biol.">
        <title>Genome Sequence of Striga asiatica Provides Insight into the Evolution of Plant Parasitism.</title>
        <authorList>
            <person name="Yoshida S."/>
            <person name="Kim S."/>
            <person name="Wafula E.K."/>
            <person name="Tanskanen J."/>
            <person name="Kim Y.M."/>
            <person name="Honaas L."/>
            <person name="Yang Z."/>
            <person name="Spallek T."/>
            <person name="Conn C.E."/>
            <person name="Ichihashi Y."/>
            <person name="Cheong K."/>
            <person name="Cui S."/>
            <person name="Der J.P."/>
            <person name="Gundlach H."/>
            <person name="Jiao Y."/>
            <person name="Hori C."/>
            <person name="Ishida J.K."/>
            <person name="Kasahara H."/>
            <person name="Kiba T."/>
            <person name="Kim M.S."/>
            <person name="Koo N."/>
            <person name="Laohavisit A."/>
            <person name="Lee Y.H."/>
            <person name="Lumba S."/>
            <person name="McCourt P."/>
            <person name="Mortimer J.C."/>
            <person name="Mutuku J.M."/>
            <person name="Nomura T."/>
            <person name="Sasaki-Sekimoto Y."/>
            <person name="Seto Y."/>
            <person name="Wang Y."/>
            <person name="Wakatake T."/>
            <person name="Sakakibara H."/>
            <person name="Demura T."/>
            <person name="Yamaguchi S."/>
            <person name="Yoneyama K."/>
            <person name="Manabe R.I."/>
            <person name="Nelson D.C."/>
            <person name="Schulman A.H."/>
            <person name="Timko M.P."/>
            <person name="dePamphilis C.W."/>
            <person name="Choi D."/>
            <person name="Shirasu K."/>
        </authorList>
    </citation>
    <scope>NUCLEOTIDE SEQUENCE [LARGE SCALE GENOMIC DNA]</scope>
    <source>
        <strain evidence="2">cv. UVA1</strain>
    </source>
</reference>
<protein>
    <submittedName>
        <fullName evidence="1">NAD(P)-binding Rossmann-fold superfamily protein</fullName>
    </submittedName>
</protein>
<dbReference type="EMBL" id="BKCP01004960">
    <property type="protein sequence ID" value="GER34787.1"/>
    <property type="molecule type" value="Genomic_DNA"/>
</dbReference>
<evidence type="ECO:0000313" key="1">
    <source>
        <dbReference type="EMBL" id="GER34787.1"/>
    </source>
</evidence>